<dbReference type="PANTHER" id="PTHR14097:SF7">
    <property type="entry name" value="OXIDOREDUCTASE HTATIP2"/>
    <property type="match status" value="1"/>
</dbReference>
<name>L0F7Q2_DESDL</name>
<dbReference type="RefSeq" id="WP_015261677.1">
    <property type="nucleotide sequence ID" value="NC_019903.1"/>
</dbReference>
<proteinExistence type="predicted"/>
<dbReference type="OrthoDB" id="9798632at2"/>
<dbReference type="Pfam" id="PF13460">
    <property type="entry name" value="NAD_binding_10"/>
    <property type="match status" value="1"/>
</dbReference>
<gene>
    <name evidence="2" type="ordered locus">Desdi_1167</name>
</gene>
<accession>L0F7Q2</accession>
<feature type="domain" description="NAD(P)-binding" evidence="1">
    <location>
        <begin position="10"/>
        <end position="122"/>
    </location>
</feature>
<dbReference type="eggNOG" id="COG0702">
    <property type="taxonomic scope" value="Bacteria"/>
</dbReference>
<dbReference type="EMBL" id="CP003344">
    <property type="protein sequence ID" value="AGA68681.1"/>
    <property type="molecule type" value="Genomic_DNA"/>
</dbReference>
<dbReference type="InterPro" id="IPR036291">
    <property type="entry name" value="NAD(P)-bd_dom_sf"/>
</dbReference>
<dbReference type="SUPFAM" id="SSF51735">
    <property type="entry name" value="NAD(P)-binding Rossmann-fold domains"/>
    <property type="match status" value="1"/>
</dbReference>
<evidence type="ECO:0000313" key="3">
    <source>
        <dbReference type="Proteomes" id="UP000010797"/>
    </source>
</evidence>
<evidence type="ECO:0000259" key="1">
    <source>
        <dbReference type="Pfam" id="PF13460"/>
    </source>
</evidence>
<dbReference type="Proteomes" id="UP000010797">
    <property type="component" value="Chromosome"/>
</dbReference>
<dbReference type="PANTHER" id="PTHR14097">
    <property type="entry name" value="OXIDOREDUCTASE HTATIP2"/>
    <property type="match status" value="1"/>
</dbReference>
<dbReference type="AlphaFoldDB" id="L0F7Q2"/>
<dbReference type="Gene3D" id="3.40.50.720">
    <property type="entry name" value="NAD(P)-binding Rossmann-like Domain"/>
    <property type="match status" value="1"/>
</dbReference>
<protein>
    <submittedName>
        <fullName evidence="2">Putative nucleoside-diphosphate sugar epimerase</fullName>
    </submittedName>
</protein>
<evidence type="ECO:0000313" key="2">
    <source>
        <dbReference type="EMBL" id="AGA68681.1"/>
    </source>
</evidence>
<organism evidence="2 3">
    <name type="scientific">Desulfitobacterium dichloroeliminans (strain LMG P-21439 / DCA1)</name>
    <dbReference type="NCBI Taxonomy" id="871963"/>
    <lineage>
        <taxon>Bacteria</taxon>
        <taxon>Bacillati</taxon>
        <taxon>Bacillota</taxon>
        <taxon>Clostridia</taxon>
        <taxon>Eubacteriales</taxon>
        <taxon>Desulfitobacteriaceae</taxon>
        <taxon>Desulfitobacterium</taxon>
    </lineage>
</organism>
<dbReference type="InterPro" id="IPR016040">
    <property type="entry name" value="NAD(P)-bd_dom"/>
</dbReference>
<dbReference type="KEGG" id="ddl:Desdi_1167"/>
<dbReference type="HOGENOM" id="CLU_071330_2_0_9"/>
<reference evidence="3" key="1">
    <citation type="submission" date="2012-02" db="EMBL/GenBank/DDBJ databases">
        <title>Complete sequence of Desulfitobacterium dichloroeliminans LMG P-21439.</title>
        <authorList>
            <person name="Lucas S."/>
            <person name="Han J."/>
            <person name="Lapidus A."/>
            <person name="Cheng J.-F."/>
            <person name="Goodwin L."/>
            <person name="Pitluck S."/>
            <person name="Peters L."/>
            <person name="Ovchinnikova G."/>
            <person name="Teshima H."/>
            <person name="Detter J.C."/>
            <person name="Han C."/>
            <person name="Tapia R."/>
            <person name="Land M."/>
            <person name="Hauser L."/>
            <person name="Kyrpides N."/>
            <person name="Ivanova N."/>
            <person name="Pagani I."/>
            <person name="Kruse T."/>
            <person name="de Vos W.M."/>
            <person name="Boon N."/>
            <person name="Smidt H."/>
            <person name="Woyke T."/>
        </authorList>
    </citation>
    <scope>NUCLEOTIDE SEQUENCE [LARGE SCALE GENOMIC DNA]</scope>
    <source>
        <strain evidence="3">LMG P-21439 / DCA1</strain>
    </source>
</reference>
<dbReference type="STRING" id="871963.Desdi_1167"/>
<dbReference type="CDD" id="cd05250">
    <property type="entry name" value="CC3_like_SDR_a"/>
    <property type="match status" value="1"/>
</dbReference>
<sequence length="219" mass="24218">MARKSALLIGASGLVGAKLLGLLLNDSEYEKVIIFVRKSLELKHPKVEEVVLEFDELAQYKVYFKVNDVFCCLGTTIKKAGTQEAFKKVDVEYPLEIAGIAKEMGAEKFLVISSMGANARSKVFYSRMKGILEQELEKIGMGSLHIFRPSLLLGDRKEFRVGESVSSLISKGLPFLFAGSLRKYKPIGAETVAKGMVLAAQSEAEGVFIHESYEIEKMN</sequence>
<keyword evidence="3" id="KW-1185">Reference proteome</keyword>